<evidence type="ECO:0008006" key="3">
    <source>
        <dbReference type="Google" id="ProtNLM"/>
    </source>
</evidence>
<evidence type="ECO:0000313" key="1">
    <source>
        <dbReference type="EMBL" id="SEH04093.1"/>
    </source>
</evidence>
<dbReference type="OrthoDB" id="8375at2"/>
<dbReference type="Proteomes" id="UP000236732">
    <property type="component" value="Unassembled WGS sequence"/>
</dbReference>
<dbReference type="EMBL" id="FNVT01000058">
    <property type="protein sequence ID" value="SEH04093.1"/>
    <property type="molecule type" value="Genomic_DNA"/>
</dbReference>
<dbReference type="AlphaFoldDB" id="A0A1H6F3C6"/>
<gene>
    <name evidence="1" type="ORF">SAMN05444920_1585</name>
</gene>
<organism evidence="1 2">
    <name type="scientific">Nonomuraea solani</name>
    <dbReference type="NCBI Taxonomy" id="1144553"/>
    <lineage>
        <taxon>Bacteria</taxon>
        <taxon>Bacillati</taxon>
        <taxon>Actinomycetota</taxon>
        <taxon>Actinomycetes</taxon>
        <taxon>Streptosporangiales</taxon>
        <taxon>Streptosporangiaceae</taxon>
        <taxon>Nonomuraea</taxon>
    </lineage>
</organism>
<dbReference type="RefSeq" id="WP_103964985.1">
    <property type="nucleotide sequence ID" value="NZ_FNVT01000058.1"/>
</dbReference>
<keyword evidence="2" id="KW-1185">Reference proteome</keyword>
<accession>A0A1H6F3C6</accession>
<name>A0A1H6F3C6_9ACTN</name>
<evidence type="ECO:0000313" key="2">
    <source>
        <dbReference type="Proteomes" id="UP000236732"/>
    </source>
</evidence>
<protein>
    <recommendedName>
        <fullName evidence="3">LVIVD repeat-containing protein</fullName>
    </recommendedName>
</protein>
<proteinExistence type="predicted"/>
<reference evidence="1 2" key="1">
    <citation type="submission" date="2016-10" db="EMBL/GenBank/DDBJ databases">
        <authorList>
            <person name="de Groot N.N."/>
        </authorList>
    </citation>
    <scope>NUCLEOTIDE SEQUENCE [LARGE SCALE GENOMIC DNA]</scope>
    <source>
        <strain evidence="1 2">CGMCC 4.7037</strain>
    </source>
</reference>
<sequence length="571" mass="61110">MQLVAKLDVSGATGENRPGHIADVAVFGNHAYLAARRLNTDPCGTGGFYTVDVSKPNTPKEVSFTAFPAGSFPGEGMQVIKVKTAAFKGDILVTNNEICSAAPEAVGGMSIYDVTDPKNIVPLAIGKGDFNDGTQTVANDEHSVFAWQAGSRVFAMMSDDLEQSVGDVDIMEITDPRNPVLIAETSIADWPNSEVGANGQTVFNHDFQIKKIRGHWLGLISYWDAGWVILNLDDPANPTYVADSRYPDPEKLLGFSPPEGNGHQAEWTTDNRFIIGTDEDFSPVRTAFQVTDGPNTGTYGAGEFGWTVPISTLPGQTFQATRTVWGGSGCEEDADGNGVSDRAEVPTKAATGADAVVFIRGVCFFSKKVESGQLAGYDKVIVMQSHVATSNGRFADGFFCGGQGHEFTITASAICVGHRVGHLLFGDPPEYMTPGAEDMPALGTLGAGVGATTTFDGWGTVHLLDARTLREIDNYAIKEGIDPAFTTGFGDLSVHEVAADPERSDLAYLSYYAGGIRVIKVGPWGIKEVGRYIDANGNNFWGVEAAKIKNKMYIFGSDRDSGLWIFRYTGG</sequence>